<dbReference type="Gene3D" id="3.40.449.10">
    <property type="entry name" value="Phosphoenolpyruvate Carboxykinase, domain 1"/>
    <property type="match status" value="1"/>
</dbReference>
<evidence type="ECO:0000256" key="8">
    <source>
        <dbReference type="ARBA" id="ARBA00023239"/>
    </source>
</evidence>
<dbReference type="GO" id="GO:0006094">
    <property type="term" value="P:gluconeogenesis"/>
    <property type="evidence" value="ECO:0007669"/>
    <property type="project" value="UniProtKB-UniRule"/>
</dbReference>
<dbReference type="HAMAP" id="MF_00453">
    <property type="entry name" value="PEPCK_ATP"/>
    <property type="match status" value="1"/>
</dbReference>
<dbReference type="GO" id="GO:0005829">
    <property type="term" value="C:cytosol"/>
    <property type="evidence" value="ECO:0007669"/>
    <property type="project" value="TreeGrafter"/>
</dbReference>
<evidence type="ECO:0000256" key="5">
    <source>
        <dbReference type="ARBA" id="ARBA00022741"/>
    </source>
</evidence>
<keyword evidence="12" id="KW-1185">Reference proteome</keyword>
<evidence type="ECO:0000313" key="11">
    <source>
        <dbReference type="EMBL" id="ERL08318.1"/>
    </source>
</evidence>
<evidence type="ECO:0000256" key="1">
    <source>
        <dbReference type="ARBA" id="ARBA00004742"/>
    </source>
</evidence>
<evidence type="ECO:0000313" key="12">
    <source>
        <dbReference type="Proteomes" id="UP000016638"/>
    </source>
</evidence>
<dbReference type="SUPFAM" id="SSF53795">
    <property type="entry name" value="PEP carboxykinase-like"/>
    <property type="match status" value="1"/>
</dbReference>
<dbReference type="PIRSF" id="PIRSF006294">
    <property type="entry name" value="PEP_crbxkin"/>
    <property type="match status" value="1"/>
</dbReference>
<comment type="subcellular location">
    <subcellularLocation>
        <location evidence="10">Cytoplasm</location>
    </subcellularLocation>
</comment>
<dbReference type="Proteomes" id="UP000016638">
    <property type="component" value="Unassembled WGS sequence"/>
</dbReference>
<dbReference type="NCBIfam" id="TIGR00224">
    <property type="entry name" value="pckA"/>
    <property type="match status" value="1"/>
</dbReference>
<keyword evidence="7 10" id="KW-0067">ATP-binding</keyword>
<feature type="binding site" evidence="10">
    <location>
        <position position="191"/>
    </location>
    <ligand>
        <name>substrate</name>
    </ligand>
</feature>
<evidence type="ECO:0000256" key="4">
    <source>
        <dbReference type="ARBA" id="ARBA00022432"/>
    </source>
</evidence>
<comment type="caution">
    <text evidence="10">Lacks conserved residue(s) required for the propagation of feature annotation.</text>
</comment>
<feature type="binding site" evidence="10">
    <location>
        <begin position="234"/>
        <end position="242"/>
    </location>
    <ligand>
        <name>ATP</name>
        <dbReference type="ChEBI" id="CHEBI:30616"/>
    </ligand>
</feature>
<comment type="similarity">
    <text evidence="2 10">Belongs to the phosphoenolpyruvate carboxykinase (ATP) family.</text>
</comment>
<dbReference type="CDD" id="cd00484">
    <property type="entry name" value="PEPCK_ATP"/>
    <property type="match status" value="1"/>
</dbReference>
<dbReference type="RefSeq" id="WP_021726187.1">
    <property type="nucleotide sequence ID" value="NZ_AWEZ01000045.1"/>
</dbReference>
<feature type="binding site" evidence="10">
    <location>
        <position position="197"/>
    </location>
    <ligand>
        <name>Mn(2+)</name>
        <dbReference type="ChEBI" id="CHEBI:29035"/>
    </ligand>
</feature>
<dbReference type="GO" id="GO:0005524">
    <property type="term" value="F:ATP binding"/>
    <property type="evidence" value="ECO:0007669"/>
    <property type="project" value="UniProtKB-UniRule"/>
</dbReference>
<keyword evidence="11" id="KW-0670">Pyruvate</keyword>
<accession>U2TQE3</accession>
<evidence type="ECO:0000256" key="6">
    <source>
        <dbReference type="ARBA" id="ARBA00022793"/>
    </source>
</evidence>
<comment type="function">
    <text evidence="10">Involved in the gluconeogenesis. Catalyzes the conversion of oxaloacetate (OAA) to phosphoenolpyruvate (PEP) through direct phosphoryl transfer between the nucleoside triphosphate and OAA.</text>
</comment>
<feature type="binding site" evidence="10">
    <location>
        <position position="197"/>
    </location>
    <ligand>
        <name>substrate</name>
    </ligand>
</feature>
<keyword evidence="11" id="KW-0418">Kinase</keyword>
<organism evidence="11 12">
    <name type="scientific">Olsenella profusa F0195</name>
    <dbReference type="NCBI Taxonomy" id="1125712"/>
    <lineage>
        <taxon>Bacteria</taxon>
        <taxon>Bacillati</taxon>
        <taxon>Actinomycetota</taxon>
        <taxon>Coriobacteriia</taxon>
        <taxon>Coriobacteriales</taxon>
        <taxon>Atopobiaceae</taxon>
        <taxon>Olsenella</taxon>
    </lineage>
</organism>
<dbReference type="STRING" id="1125712.HMPREF1316_0184"/>
<feature type="binding site" evidence="10">
    <location>
        <position position="55"/>
    </location>
    <ligand>
        <name>substrate</name>
    </ligand>
</feature>
<keyword evidence="6 10" id="KW-0210">Decarboxylase</keyword>
<proteinExistence type="inferred from homology"/>
<dbReference type="NCBIfam" id="NF006820">
    <property type="entry name" value="PRK09344.1-2"/>
    <property type="match status" value="1"/>
</dbReference>
<dbReference type="Gene3D" id="3.90.228.20">
    <property type="match status" value="1"/>
</dbReference>
<comment type="pathway">
    <text evidence="1 10">Carbohydrate biosynthesis; gluconeogenesis.</text>
</comment>
<feature type="binding site" evidence="10">
    <location>
        <position position="217"/>
    </location>
    <ligand>
        <name>Mn(2+)</name>
        <dbReference type="ChEBI" id="CHEBI:29035"/>
    </ligand>
</feature>
<dbReference type="UniPathway" id="UPA00138"/>
<dbReference type="PANTHER" id="PTHR30031">
    <property type="entry name" value="PHOSPHOENOLPYRUVATE CARBOXYKINASE ATP"/>
    <property type="match status" value="1"/>
</dbReference>
<dbReference type="AlphaFoldDB" id="U2TQE3"/>
<feature type="binding site" evidence="10">
    <location>
        <position position="320"/>
    </location>
    <ligand>
        <name>substrate</name>
    </ligand>
</feature>
<dbReference type="eggNOG" id="COG1866">
    <property type="taxonomic scope" value="Bacteria"/>
</dbReference>
<evidence type="ECO:0000256" key="7">
    <source>
        <dbReference type="ARBA" id="ARBA00022840"/>
    </source>
</evidence>
<keyword evidence="10" id="KW-0464">Manganese</keyword>
<dbReference type="NCBIfam" id="NF006821">
    <property type="entry name" value="PRK09344.1-3"/>
    <property type="match status" value="1"/>
</dbReference>
<evidence type="ECO:0000256" key="2">
    <source>
        <dbReference type="ARBA" id="ARBA00006052"/>
    </source>
</evidence>
<dbReference type="GO" id="GO:0016301">
    <property type="term" value="F:kinase activity"/>
    <property type="evidence" value="ECO:0007669"/>
    <property type="project" value="UniProtKB-KW"/>
</dbReference>
<dbReference type="PROSITE" id="PS00532">
    <property type="entry name" value="PEPCK_ATP"/>
    <property type="match status" value="1"/>
</dbReference>
<keyword evidence="4 10" id="KW-0312">Gluconeogenesis</keyword>
<dbReference type="InterPro" id="IPR001272">
    <property type="entry name" value="PEP_carboxykinase_ATP"/>
</dbReference>
<dbReference type="Gene3D" id="2.170.8.10">
    <property type="entry name" value="Phosphoenolpyruvate Carboxykinase, domain 2"/>
    <property type="match status" value="1"/>
</dbReference>
<feature type="binding site" evidence="10">
    <location>
        <position position="217"/>
    </location>
    <ligand>
        <name>ATP</name>
        <dbReference type="ChEBI" id="CHEBI:30616"/>
    </ligand>
</feature>
<keyword evidence="10" id="KW-0479">Metal-binding</keyword>
<feature type="binding site" evidence="10">
    <location>
        <position position="255"/>
    </location>
    <ligand>
        <name>Mn(2+)</name>
        <dbReference type="ChEBI" id="CHEBI:29035"/>
    </ligand>
</feature>
<comment type="catalytic activity">
    <reaction evidence="9 10">
        <text>oxaloacetate + ATP = phosphoenolpyruvate + ADP + CO2</text>
        <dbReference type="Rhea" id="RHEA:18617"/>
        <dbReference type="ChEBI" id="CHEBI:16452"/>
        <dbReference type="ChEBI" id="CHEBI:16526"/>
        <dbReference type="ChEBI" id="CHEBI:30616"/>
        <dbReference type="ChEBI" id="CHEBI:58702"/>
        <dbReference type="ChEBI" id="CHEBI:456216"/>
        <dbReference type="EC" id="4.1.1.49"/>
    </reaction>
</comment>
<dbReference type="Pfam" id="PF01293">
    <property type="entry name" value="PEPCK_ATP"/>
    <property type="match status" value="1"/>
</dbReference>
<dbReference type="InterPro" id="IPR013035">
    <property type="entry name" value="PEP_carboxykinase_C"/>
</dbReference>
<gene>
    <name evidence="10 11" type="primary">pckA</name>
    <name evidence="11" type="ORF">HMPREF1316_0184</name>
</gene>
<dbReference type="PATRIC" id="fig|1125712.3.peg.1310"/>
<evidence type="ECO:0000256" key="10">
    <source>
        <dbReference type="HAMAP-Rule" id="MF_00453"/>
    </source>
</evidence>
<comment type="caution">
    <text evidence="11">The sequence shown here is derived from an EMBL/GenBank/DDBJ whole genome shotgun (WGS) entry which is preliminary data.</text>
</comment>
<dbReference type="GO" id="GO:0004612">
    <property type="term" value="F:phosphoenolpyruvate carboxykinase (ATP) activity"/>
    <property type="evidence" value="ECO:0007669"/>
    <property type="project" value="UniProtKB-UniRule"/>
</dbReference>
<feature type="binding site" evidence="10">
    <location>
        <position position="283"/>
    </location>
    <ligand>
        <name>ATP</name>
        <dbReference type="ChEBI" id="CHEBI:30616"/>
    </ligand>
</feature>
<dbReference type="InterPro" id="IPR008210">
    <property type="entry name" value="PEP_carboxykinase_N"/>
</dbReference>
<feature type="binding site" evidence="10">
    <location>
        <position position="445"/>
    </location>
    <ligand>
        <name>ATP</name>
        <dbReference type="ChEBI" id="CHEBI:30616"/>
    </ligand>
</feature>
<evidence type="ECO:0000256" key="9">
    <source>
        <dbReference type="ARBA" id="ARBA00047371"/>
    </source>
</evidence>
<keyword evidence="5 10" id="KW-0547">Nucleotide-binding</keyword>
<protein>
    <recommendedName>
        <fullName evidence="3 10">Phosphoenolpyruvate carboxykinase (ATP)</fullName>
        <shortName evidence="10">PCK</shortName>
        <shortName evidence="10">PEP carboxykinase</shortName>
        <shortName evidence="10">PEPCK</shortName>
        <ecNumber evidence="3 10">4.1.1.49</ecNumber>
    </recommendedName>
</protein>
<keyword evidence="8 10" id="KW-0456">Lyase</keyword>
<evidence type="ECO:0000256" key="3">
    <source>
        <dbReference type="ARBA" id="ARBA00012363"/>
    </source>
</evidence>
<comment type="cofactor">
    <cofactor evidence="10">
        <name>Mn(2+)</name>
        <dbReference type="ChEBI" id="CHEBI:29035"/>
    </cofactor>
    <text evidence="10">Binds 1 Mn(2+) ion per subunit.</text>
</comment>
<feature type="binding site" evidence="10">
    <location>
        <position position="197"/>
    </location>
    <ligand>
        <name>ATP</name>
        <dbReference type="ChEBI" id="CHEBI:30616"/>
    </ligand>
</feature>
<reference evidence="11 12" key="1">
    <citation type="submission" date="2013-08" db="EMBL/GenBank/DDBJ databases">
        <authorList>
            <person name="Durkin A.S."/>
            <person name="Haft D.R."/>
            <person name="McCorrison J."/>
            <person name="Torralba M."/>
            <person name="Gillis M."/>
            <person name="Haft D.H."/>
            <person name="Methe B."/>
            <person name="Sutton G."/>
            <person name="Nelson K.E."/>
        </authorList>
    </citation>
    <scope>NUCLEOTIDE SEQUENCE [LARGE SCALE GENOMIC DNA]</scope>
    <source>
        <strain evidence="11 12">F0195</strain>
    </source>
</reference>
<dbReference type="OrthoDB" id="9806325at2"/>
<dbReference type="SUPFAM" id="SSF68923">
    <property type="entry name" value="PEP carboxykinase N-terminal domain"/>
    <property type="match status" value="1"/>
</dbReference>
<dbReference type="PANTHER" id="PTHR30031:SF0">
    <property type="entry name" value="PHOSPHOENOLPYRUVATE CARBOXYKINASE (ATP)"/>
    <property type="match status" value="1"/>
</dbReference>
<dbReference type="GO" id="GO:0046872">
    <property type="term" value="F:metal ion binding"/>
    <property type="evidence" value="ECO:0007669"/>
    <property type="project" value="UniProtKB-KW"/>
</dbReference>
<keyword evidence="11" id="KW-0808">Transferase</keyword>
<dbReference type="EMBL" id="AWEZ01000045">
    <property type="protein sequence ID" value="ERL08318.1"/>
    <property type="molecule type" value="Genomic_DNA"/>
</dbReference>
<dbReference type="InterPro" id="IPR015994">
    <property type="entry name" value="PEPCK_ATP_CS"/>
</dbReference>
<sequence length="537" mass="58819">MIHDELKACGLGECHGSILVDASPAVLVEKALASNEGSLTETGALAVKTGRYTGRSPQDRFIVDTPDVHDQIAWGSVNKPFSQEGYAKVKEAVCDYLEARDLYIVHAIAGADRRWGRTFLVVCERASQALFARQLLVRPSRRQLVDFDPQDFSVLVAPGLKLDPAVYGTHSEAVVLLNFQEHEILIAGTKYSGEIKKSIFSVMNYLMPIEENVLPMHSSANMDPRTGESAVFFGLSGTGKTTLSADPQRTLIGDDEHGWAENSIFNFEGGCYAKAIRISAVTEPEIFNAIRFGSICENVVVDPVSRRPDYYDDAITENTRVAYPIDFIDNAQIMGQGRYPNVVIFLTCDSFGVLPPISRLDTNGAMYHFLSGFTSKVAGTERGVTEPTPTFSTLFGEPFMPLSPLLYADMFGRKMDRVGTRVYLINTGWTGGPYGTGKRMDLASTRLMVSAALNGSAENTQYVHDPVLNVDVPQHIEGVDEHVLNPRDTWADKGAYDRSARSLAQMFVDNAAEKYPDMADEVRAAGPHPDAQPPSAA</sequence>
<name>U2TQE3_9ACTN</name>
<feature type="binding site" evidence="10">
    <location>
        <position position="320"/>
    </location>
    <ligand>
        <name>ATP</name>
        <dbReference type="ChEBI" id="CHEBI:30616"/>
    </ligand>
</feature>
<keyword evidence="10" id="KW-0963">Cytoplasm</keyword>
<dbReference type="EC" id="4.1.1.49" evidence="3 10"/>